<evidence type="ECO:0000259" key="7">
    <source>
        <dbReference type="Pfam" id="PF04082"/>
    </source>
</evidence>
<evidence type="ECO:0000256" key="1">
    <source>
        <dbReference type="ARBA" id="ARBA00004123"/>
    </source>
</evidence>
<accession>A0A9W8X9K2</accession>
<sequence length="559" mass="62581">MMPVVTVETVRPTDAAALNGSRPLVARNAHSSSFSLHATPGPHLSDLVSSDSAGFVDIFGYSSTPPKPLVEPAMPSSLRGAHLADPDSLLVSERASNSPLGGPIVSTYRDMSPVFGVFRQDVMPANNEVLGRNMRLNEPHAQSVESVRIYELVTQLTNTFITLPKGHHAKASSSRIDQADTFFTVSNVTSFIQTYFHHFHPHFTIIHRPSFDLKTVSPRLLVAVCLAGSLYMSTLHDIGRGKSFLDLAEEFIFRDTLLRRAARGRPFNEGTNNVANDSAVACASSLQTMQAALIIVLLQNWEGNLAAQRRARSDGVQQLISLARASRLNSFKVSWPKPGESLENFDWAEFGRQEACTRTLYHLYTFDSTLCIIYNYPPKFALAEMGASLPCPGEFFEATSRAECLQSEGFADYHEQPFWSLKEVYPLLLGDDVPADAKSRLVRLTPVHLFILVHTIHCLIWHSKHTSIRSPATISVIERAISRWKNLWDWSKGRVPARWWRSLGFVQHADEYRWLAQIKLHEGVSEEELVFEDDHKRGVRQLLGQFRAVQSADDVDFDV</sequence>
<dbReference type="GO" id="GO:0000978">
    <property type="term" value="F:RNA polymerase II cis-regulatory region sequence-specific DNA binding"/>
    <property type="evidence" value="ECO:0007669"/>
    <property type="project" value="InterPro"/>
</dbReference>
<dbReference type="OrthoDB" id="654211at2759"/>
<dbReference type="Proteomes" id="UP001140513">
    <property type="component" value="Unassembled WGS sequence"/>
</dbReference>
<dbReference type="AlphaFoldDB" id="A0A9W8X9K2"/>
<dbReference type="GO" id="GO:0008270">
    <property type="term" value="F:zinc ion binding"/>
    <property type="evidence" value="ECO:0007669"/>
    <property type="project" value="UniProtKB-KW"/>
</dbReference>
<keyword evidence="4" id="KW-0863">Zinc-finger</keyword>
<dbReference type="InterPro" id="IPR051059">
    <property type="entry name" value="VerF-like"/>
</dbReference>
<dbReference type="InterPro" id="IPR007219">
    <property type="entry name" value="XnlR_reg_dom"/>
</dbReference>
<dbReference type="EMBL" id="JAPEUX010000009">
    <property type="protein sequence ID" value="KAJ4345200.1"/>
    <property type="molecule type" value="Genomic_DNA"/>
</dbReference>
<reference evidence="8" key="1">
    <citation type="submission" date="2022-10" db="EMBL/GenBank/DDBJ databases">
        <title>Tapping the CABI collections for fungal endophytes: first genome assemblies for Collariella, Neodidymelliopsis, Ascochyta clinopodiicola, Didymella pomorum, Didymosphaeria variabile, Neocosmospora piperis and Neocucurbitaria cava.</title>
        <authorList>
            <person name="Hill R."/>
        </authorList>
    </citation>
    <scope>NUCLEOTIDE SEQUENCE</scope>
    <source>
        <strain evidence="8">IMI 356815</strain>
    </source>
</reference>
<proteinExistence type="predicted"/>
<keyword evidence="3" id="KW-0677">Repeat</keyword>
<feature type="domain" description="Xylanolytic transcriptional activator regulatory" evidence="7">
    <location>
        <begin position="192"/>
        <end position="485"/>
    </location>
</feature>
<evidence type="ECO:0000256" key="6">
    <source>
        <dbReference type="ARBA" id="ARBA00023242"/>
    </source>
</evidence>
<dbReference type="GO" id="GO:0005634">
    <property type="term" value="C:nucleus"/>
    <property type="evidence" value="ECO:0007669"/>
    <property type="project" value="UniProtKB-SubCell"/>
</dbReference>
<dbReference type="Pfam" id="PF04082">
    <property type="entry name" value="Fungal_trans"/>
    <property type="match status" value="1"/>
</dbReference>
<evidence type="ECO:0000256" key="4">
    <source>
        <dbReference type="ARBA" id="ARBA00022771"/>
    </source>
</evidence>
<dbReference type="CDD" id="cd12148">
    <property type="entry name" value="fungal_TF_MHR"/>
    <property type="match status" value="1"/>
</dbReference>
<comment type="subcellular location">
    <subcellularLocation>
        <location evidence="1">Nucleus</location>
    </subcellularLocation>
</comment>
<dbReference type="PANTHER" id="PTHR40626:SF3">
    <property type="entry name" value="TRANSCRIPTION FACTOR WITH C2H2 AND ZN(2)-CYS(6) DNA BINDING DOMAIN (EUROFUNG)-RELATED"/>
    <property type="match status" value="1"/>
</dbReference>
<name>A0A9W8X9K2_9PLEO</name>
<keyword evidence="6" id="KW-0539">Nucleus</keyword>
<dbReference type="GeneID" id="80914859"/>
<evidence type="ECO:0000256" key="5">
    <source>
        <dbReference type="ARBA" id="ARBA00022833"/>
    </source>
</evidence>
<evidence type="ECO:0000313" key="8">
    <source>
        <dbReference type="EMBL" id="KAJ4345200.1"/>
    </source>
</evidence>
<gene>
    <name evidence="8" type="ORF">N0V89_011329</name>
</gene>
<comment type="caution">
    <text evidence="8">The sequence shown here is derived from an EMBL/GenBank/DDBJ whole genome shotgun (WGS) entry which is preliminary data.</text>
</comment>
<keyword evidence="2" id="KW-0479">Metal-binding</keyword>
<dbReference type="GO" id="GO:0000981">
    <property type="term" value="F:DNA-binding transcription factor activity, RNA polymerase II-specific"/>
    <property type="evidence" value="ECO:0007669"/>
    <property type="project" value="InterPro"/>
</dbReference>
<evidence type="ECO:0000313" key="9">
    <source>
        <dbReference type="Proteomes" id="UP001140513"/>
    </source>
</evidence>
<dbReference type="GO" id="GO:0006351">
    <property type="term" value="P:DNA-templated transcription"/>
    <property type="evidence" value="ECO:0007669"/>
    <property type="project" value="InterPro"/>
</dbReference>
<dbReference type="GO" id="GO:0000785">
    <property type="term" value="C:chromatin"/>
    <property type="evidence" value="ECO:0007669"/>
    <property type="project" value="TreeGrafter"/>
</dbReference>
<evidence type="ECO:0000256" key="2">
    <source>
        <dbReference type="ARBA" id="ARBA00022723"/>
    </source>
</evidence>
<keyword evidence="5" id="KW-0862">Zinc</keyword>
<organism evidence="8 9">
    <name type="scientific">Didymosphaeria variabile</name>
    <dbReference type="NCBI Taxonomy" id="1932322"/>
    <lineage>
        <taxon>Eukaryota</taxon>
        <taxon>Fungi</taxon>
        <taxon>Dikarya</taxon>
        <taxon>Ascomycota</taxon>
        <taxon>Pezizomycotina</taxon>
        <taxon>Dothideomycetes</taxon>
        <taxon>Pleosporomycetidae</taxon>
        <taxon>Pleosporales</taxon>
        <taxon>Massarineae</taxon>
        <taxon>Didymosphaeriaceae</taxon>
        <taxon>Didymosphaeria</taxon>
    </lineage>
</organism>
<keyword evidence="9" id="KW-1185">Reference proteome</keyword>
<protein>
    <recommendedName>
        <fullName evidence="7">Xylanolytic transcriptional activator regulatory domain-containing protein</fullName>
    </recommendedName>
</protein>
<evidence type="ECO:0000256" key="3">
    <source>
        <dbReference type="ARBA" id="ARBA00022737"/>
    </source>
</evidence>
<dbReference type="RefSeq" id="XP_056065364.1">
    <property type="nucleotide sequence ID" value="XM_056220061.1"/>
</dbReference>
<dbReference type="PANTHER" id="PTHR40626">
    <property type="entry name" value="MIP31509P"/>
    <property type="match status" value="1"/>
</dbReference>